<name>A0ABS2H6L8_9BACL</name>
<feature type="transmembrane region" description="Helical" evidence="1">
    <location>
        <begin position="176"/>
        <end position="199"/>
    </location>
</feature>
<dbReference type="Proteomes" id="UP001516620">
    <property type="component" value="Unassembled WGS sequence"/>
</dbReference>
<dbReference type="EMBL" id="JADCNN020000004">
    <property type="protein sequence ID" value="MBM6995123.1"/>
    <property type="molecule type" value="Genomic_DNA"/>
</dbReference>
<feature type="transmembrane region" description="Helical" evidence="1">
    <location>
        <begin position="68"/>
        <end position="93"/>
    </location>
</feature>
<dbReference type="InterPro" id="IPR011642">
    <property type="entry name" value="Gate_dom"/>
</dbReference>
<evidence type="ECO:0000313" key="3">
    <source>
        <dbReference type="EMBL" id="MBM6995123.1"/>
    </source>
</evidence>
<evidence type="ECO:0000259" key="2">
    <source>
        <dbReference type="Pfam" id="PF07670"/>
    </source>
</evidence>
<evidence type="ECO:0000256" key="1">
    <source>
        <dbReference type="SAM" id="Phobius"/>
    </source>
</evidence>
<feature type="transmembrane region" description="Helical" evidence="1">
    <location>
        <begin position="404"/>
        <end position="423"/>
    </location>
</feature>
<proteinExistence type="predicted"/>
<sequence length="429" mass="46129">MHSMYYALICYRSLSNDKEGESIHMNFRRLATSPLSTLLTGFLAVLVVICVVYAPGEAFKASGDGLAIWWRIVFPALLPFVVLSQMLLAAGFAHGLGTLLDPFTRRVLGLPGSFGWVLPLGMTAGFPAAAEAAVTLHKQGKVTAREAERLAAAAHFCSPMLLVVVIGAGFVGRPEFGLLLLAVHWAAGLAAGLTLHLVFPDRSASTAPMEAHSAAKPRVPLLRLALRHMEEARREDGRSFGKLLGDSVASGVQTLMITGGYMLIFAVVIHVILLALPDQAFAVAVKGALEVHLGSYSISGLAPSLPPALLASLLGAVLGWSGLCAYLQVRAILGPAGIGERTFLLNRLLHAAYAYVLTLLLWKPFTRWVPGVLPVFGGRERIPSGNDTPAALPNWQQAFGVMEWQLWMLTLLTFGLLSIALLWRRQDET</sequence>
<gene>
    <name evidence="3" type="ORF">IM700_005540</name>
</gene>
<feature type="transmembrane region" description="Helical" evidence="1">
    <location>
        <begin position="150"/>
        <end position="170"/>
    </location>
</feature>
<feature type="transmembrane region" description="Helical" evidence="1">
    <location>
        <begin position="113"/>
        <end position="130"/>
    </location>
</feature>
<feature type="transmembrane region" description="Helical" evidence="1">
    <location>
        <begin position="263"/>
        <end position="285"/>
    </location>
</feature>
<reference evidence="3 4" key="1">
    <citation type="submission" date="2021-01" db="EMBL/GenBank/DDBJ databases">
        <title>Paenibacillus sp.nov. isolated from the rhizosphere soil of tomato plant.</title>
        <authorList>
            <person name="Thin K.K."/>
            <person name="Zhang X."/>
            <person name="He S."/>
        </authorList>
    </citation>
    <scope>NUCLEOTIDE SEQUENCE [LARGE SCALE GENOMIC DNA]</scope>
    <source>
        <strain evidence="3 4">DXFW5</strain>
    </source>
</reference>
<keyword evidence="1" id="KW-0812">Transmembrane</keyword>
<accession>A0ABS2H6L8</accession>
<feature type="transmembrane region" description="Helical" evidence="1">
    <location>
        <begin position="348"/>
        <end position="365"/>
    </location>
</feature>
<comment type="caution">
    <text evidence="3">The sequence shown here is derived from an EMBL/GenBank/DDBJ whole genome shotgun (WGS) entry which is preliminary data.</text>
</comment>
<keyword evidence="1" id="KW-1133">Transmembrane helix</keyword>
<organism evidence="3 4">
    <name type="scientific">Paenibacillus rhizolycopersici</name>
    <dbReference type="NCBI Taxonomy" id="2780073"/>
    <lineage>
        <taxon>Bacteria</taxon>
        <taxon>Bacillati</taxon>
        <taxon>Bacillota</taxon>
        <taxon>Bacilli</taxon>
        <taxon>Bacillales</taxon>
        <taxon>Paenibacillaceae</taxon>
        <taxon>Paenibacillus</taxon>
    </lineage>
</organism>
<dbReference type="Pfam" id="PF07670">
    <property type="entry name" value="Gate"/>
    <property type="match status" value="1"/>
</dbReference>
<feature type="transmembrane region" description="Helical" evidence="1">
    <location>
        <begin position="35"/>
        <end position="56"/>
    </location>
</feature>
<feature type="transmembrane region" description="Helical" evidence="1">
    <location>
        <begin position="305"/>
        <end position="327"/>
    </location>
</feature>
<evidence type="ECO:0000313" key="4">
    <source>
        <dbReference type="Proteomes" id="UP001516620"/>
    </source>
</evidence>
<protein>
    <submittedName>
        <fullName evidence="3">Nucleoside recognition domain-containing protein</fullName>
    </submittedName>
</protein>
<keyword evidence="1" id="KW-0472">Membrane</keyword>
<keyword evidence="4" id="KW-1185">Reference proteome</keyword>
<feature type="domain" description="Nucleoside transporter/FeoB GTPase Gate" evidence="2">
    <location>
        <begin position="72"/>
        <end position="172"/>
    </location>
</feature>